<sequence>MILKRLFNRAPPAERRCYEAIVAAARHPAFYAQWGVPDTLDGRFDMIALHTFLVLDRLKGVEADFRQRLVDEFFSDMDRSLRELGVGDISVGKKVRKMAEVFYGRVAAYDAALAGETGALAAALARNVFPDDPAAAGILPLAAHMRDQRRHLAAQDAGAIAGGQPVFKEPKP</sequence>
<name>A0A2W2BJI9_9HYPH</name>
<gene>
    <name evidence="4" type="ORF">DK847_14305</name>
</gene>
<evidence type="ECO:0000259" key="3">
    <source>
        <dbReference type="Pfam" id="PF03981"/>
    </source>
</evidence>
<dbReference type="Pfam" id="PF03981">
    <property type="entry name" value="Ubiq_cyt_C_chap"/>
    <property type="match status" value="1"/>
</dbReference>
<comment type="similarity">
    <text evidence="2">Belongs to the UPF0174 family.</text>
</comment>
<dbReference type="Proteomes" id="UP000248795">
    <property type="component" value="Unassembled WGS sequence"/>
</dbReference>
<dbReference type="PANTHER" id="PTHR12184:SF1">
    <property type="entry name" value="UBIQUINOL-CYTOCHROME-C REDUCTASE COMPLEX ASSEMBLY FACTOR 1"/>
    <property type="match status" value="1"/>
</dbReference>
<evidence type="ECO:0000313" key="4">
    <source>
        <dbReference type="EMBL" id="PZF76349.1"/>
    </source>
</evidence>
<dbReference type="AlphaFoldDB" id="A0A2W2BJI9"/>
<feature type="domain" description="Ubiquinol-cytochrome c chaperone" evidence="3">
    <location>
        <begin position="33"/>
        <end position="167"/>
    </location>
</feature>
<dbReference type="InterPro" id="IPR014569">
    <property type="entry name" value="Ubq_cyt-c_CBP3-rel"/>
</dbReference>
<dbReference type="InterPro" id="IPR021150">
    <property type="entry name" value="Ubiq_cyt_c_chap"/>
</dbReference>
<proteinExistence type="inferred from homology"/>
<reference evidence="5" key="1">
    <citation type="submission" date="2018-06" db="EMBL/GenBank/DDBJ databases">
        <title>Aestuariibacter litoralis strain KCTC 52945T.</title>
        <authorList>
            <person name="Li X."/>
            <person name="Salam N."/>
            <person name="Li J.-L."/>
            <person name="Chen Y.-M."/>
            <person name="Yang Z.-W."/>
            <person name="Zhang L.-Y."/>
            <person name="Han M.-X."/>
            <person name="Xiao M."/>
            <person name="Li W.-J."/>
        </authorList>
    </citation>
    <scope>NUCLEOTIDE SEQUENCE [LARGE SCALE GENOMIC DNA]</scope>
    <source>
        <strain evidence="5">KCTC 52945</strain>
    </source>
</reference>
<accession>A0A2W2BJI9</accession>
<evidence type="ECO:0000256" key="2">
    <source>
        <dbReference type="ARBA" id="ARBA00006436"/>
    </source>
</evidence>
<dbReference type="PIRSF" id="PIRSF032079">
    <property type="entry name" value="UCP032079"/>
    <property type="match status" value="1"/>
</dbReference>
<dbReference type="PANTHER" id="PTHR12184">
    <property type="entry name" value="UBIQUINOL-CYTOCHROME C REDUCTASE COMPLEX ASSEMBLY FACTOR 1 FAMILY MEMBER"/>
    <property type="match status" value="1"/>
</dbReference>
<comment type="caution">
    <text evidence="4">The sequence shown here is derived from an EMBL/GenBank/DDBJ whole genome shotgun (WGS) entry which is preliminary data.</text>
</comment>
<keyword evidence="5" id="KW-1185">Reference proteome</keyword>
<protein>
    <submittedName>
        <fullName evidence="4">Ubiquinol-cytochrome C chaperone</fullName>
    </submittedName>
</protein>
<dbReference type="EMBL" id="QKVK01000006">
    <property type="protein sequence ID" value="PZF76349.1"/>
    <property type="molecule type" value="Genomic_DNA"/>
</dbReference>
<comment type="similarity">
    <text evidence="1">Belongs to the CBP3 family.</text>
</comment>
<organism evidence="4 5">
    <name type="scientific">Aestuariivirga litoralis</name>
    <dbReference type="NCBI Taxonomy" id="2650924"/>
    <lineage>
        <taxon>Bacteria</taxon>
        <taxon>Pseudomonadati</taxon>
        <taxon>Pseudomonadota</taxon>
        <taxon>Alphaproteobacteria</taxon>
        <taxon>Hyphomicrobiales</taxon>
        <taxon>Aestuariivirgaceae</taxon>
        <taxon>Aestuariivirga</taxon>
    </lineage>
</organism>
<evidence type="ECO:0000313" key="5">
    <source>
        <dbReference type="Proteomes" id="UP000248795"/>
    </source>
</evidence>
<dbReference type="InterPro" id="IPR007129">
    <property type="entry name" value="Ubiqinol_cyt_c_chaperone_CPB3"/>
</dbReference>
<evidence type="ECO:0000256" key="1">
    <source>
        <dbReference type="ARBA" id="ARBA00006407"/>
    </source>
</evidence>